<evidence type="ECO:0000256" key="3">
    <source>
        <dbReference type="PROSITE-ProRule" id="PRU00221"/>
    </source>
</evidence>
<dbReference type="InterPro" id="IPR036322">
    <property type="entry name" value="WD40_repeat_dom_sf"/>
</dbReference>
<feature type="compositionally biased region" description="Gly residues" evidence="4">
    <location>
        <begin position="830"/>
        <end position="840"/>
    </location>
</feature>
<reference evidence="6 7" key="1">
    <citation type="journal article" date="2014" name="Nat. Commun.">
        <title>Klebsormidium flaccidum genome reveals primary factors for plant terrestrial adaptation.</title>
        <authorList>
            <person name="Hori K."/>
            <person name="Maruyama F."/>
            <person name="Fujisawa T."/>
            <person name="Togashi T."/>
            <person name="Yamamoto N."/>
            <person name="Seo M."/>
            <person name="Sato S."/>
            <person name="Yamada T."/>
            <person name="Mori H."/>
            <person name="Tajima N."/>
            <person name="Moriyama T."/>
            <person name="Ikeuchi M."/>
            <person name="Watanabe M."/>
            <person name="Wada H."/>
            <person name="Kobayashi K."/>
            <person name="Saito M."/>
            <person name="Masuda T."/>
            <person name="Sasaki-Sekimoto Y."/>
            <person name="Mashiguchi K."/>
            <person name="Awai K."/>
            <person name="Shimojima M."/>
            <person name="Masuda S."/>
            <person name="Iwai M."/>
            <person name="Nobusawa T."/>
            <person name="Narise T."/>
            <person name="Kondo S."/>
            <person name="Saito H."/>
            <person name="Sato R."/>
            <person name="Murakawa M."/>
            <person name="Ihara Y."/>
            <person name="Oshima-Yamada Y."/>
            <person name="Ohtaka K."/>
            <person name="Satoh M."/>
            <person name="Sonobe K."/>
            <person name="Ishii M."/>
            <person name="Ohtani R."/>
            <person name="Kanamori-Sato M."/>
            <person name="Honoki R."/>
            <person name="Miyazaki D."/>
            <person name="Mochizuki H."/>
            <person name="Umetsu J."/>
            <person name="Higashi K."/>
            <person name="Shibata D."/>
            <person name="Kamiya Y."/>
            <person name="Sato N."/>
            <person name="Nakamura Y."/>
            <person name="Tabata S."/>
            <person name="Ida S."/>
            <person name="Kurokawa K."/>
            <person name="Ohta H."/>
        </authorList>
    </citation>
    <scope>NUCLEOTIDE SEQUENCE [LARGE SCALE GENOMIC DNA]</scope>
    <source>
        <strain evidence="6 7">NIES-2285</strain>
    </source>
</reference>
<dbReference type="InterPro" id="IPR019775">
    <property type="entry name" value="WD40_repeat_CS"/>
</dbReference>
<feature type="compositionally biased region" description="Basic and acidic residues" evidence="4">
    <location>
        <begin position="872"/>
        <end position="881"/>
    </location>
</feature>
<feature type="compositionally biased region" description="Pro residues" evidence="4">
    <location>
        <begin position="764"/>
        <end position="778"/>
    </location>
</feature>
<dbReference type="InterPro" id="IPR057452">
    <property type="entry name" value="BRWD/PHIP_N"/>
</dbReference>
<feature type="compositionally biased region" description="Basic and acidic residues" evidence="4">
    <location>
        <begin position="1116"/>
        <end position="1129"/>
    </location>
</feature>
<dbReference type="InterPro" id="IPR020472">
    <property type="entry name" value="WD40_PAC1"/>
</dbReference>
<feature type="region of interest" description="Disordered" evidence="4">
    <location>
        <begin position="967"/>
        <end position="1305"/>
    </location>
</feature>
<dbReference type="Pfam" id="PF00400">
    <property type="entry name" value="WD40"/>
    <property type="match status" value="5"/>
</dbReference>
<feature type="compositionally biased region" description="Polar residues" evidence="4">
    <location>
        <begin position="1535"/>
        <end position="1549"/>
    </location>
</feature>
<feature type="compositionally biased region" description="Polar residues" evidence="4">
    <location>
        <begin position="1169"/>
        <end position="1179"/>
    </location>
</feature>
<feature type="compositionally biased region" description="Basic residues" evidence="4">
    <location>
        <begin position="1216"/>
        <end position="1229"/>
    </location>
</feature>
<feature type="compositionally biased region" description="Low complexity" evidence="4">
    <location>
        <begin position="1421"/>
        <end position="1432"/>
    </location>
</feature>
<feature type="repeat" description="WD" evidence="3">
    <location>
        <begin position="380"/>
        <end position="412"/>
    </location>
</feature>
<dbReference type="Proteomes" id="UP000054558">
    <property type="component" value="Unassembled WGS sequence"/>
</dbReference>
<feature type="compositionally biased region" description="Low complexity" evidence="4">
    <location>
        <begin position="1205"/>
        <end position="1215"/>
    </location>
</feature>
<dbReference type="InterPro" id="IPR001680">
    <property type="entry name" value="WD40_rpt"/>
</dbReference>
<dbReference type="PRINTS" id="PR00320">
    <property type="entry name" value="GPROTEINBRPT"/>
</dbReference>
<keyword evidence="2" id="KW-0677">Repeat</keyword>
<feature type="compositionally biased region" description="Acidic residues" evidence="4">
    <location>
        <begin position="786"/>
        <end position="809"/>
    </location>
</feature>
<evidence type="ECO:0000256" key="4">
    <source>
        <dbReference type="SAM" id="MobiDB-lite"/>
    </source>
</evidence>
<dbReference type="Gene3D" id="2.130.10.10">
    <property type="entry name" value="YVTN repeat-like/Quinoprotein amine dehydrogenase"/>
    <property type="match status" value="3"/>
</dbReference>
<feature type="region of interest" description="Disordered" evidence="4">
    <location>
        <begin position="754"/>
        <end position="952"/>
    </location>
</feature>
<dbReference type="GO" id="GO:0008360">
    <property type="term" value="P:regulation of cell shape"/>
    <property type="evidence" value="ECO:0000318"/>
    <property type="project" value="GO_Central"/>
</dbReference>
<dbReference type="STRING" id="105231.A0A1Y1IL78"/>
<dbReference type="GO" id="GO:0006357">
    <property type="term" value="P:regulation of transcription by RNA polymerase II"/>
    <property type="evidence" value="ECO:0000318"/>
    <property type="project" value="GO_Central"/>
</dbReference>
<feature type="region of interest" description="Disordered" evidence="4">
    <location>
        <begin position="1388"/>
        <end position="1455"/>
    </location>
</feature>
<sequence>MAGNQGVPYKKIQNAPAALAKQPPTRPPSASVQVSPIRNAAPFIDMREVYFLVAHFLSAGPCVKAAELLKQELREHDLLPRRGHAFHSSSGQPSELVGDNGRTLSVSYEEVAARHPSISQDHLRRLLLQLMHTTAADHSPPDSPHERTLTVASANTILGTGPFSLLEKERAASLQQKPLPKWLRWPNSQAGHVLGMMLREIGGGFSGPTNRLPARKAGEYALGHPALLVERMERLSTLRGHRNAVYCTVFDRSGRLVVTGSDDFLVKIWSMNTGILLRTCRGHTGDITDLTVSADNKFVASGSNDHSIRIWSLPFGNPISVLKGHANPVTAVQFSPRPGFEHQLLSASEDNTCRIWDARSSKVKPQVYIPKPLPGAEKAKTAAKDEILAASYNPDGRFFVTGSTDKMARVWSTPTLPELFPLYSMHEIDTLAGHENQVNFVQFSGCGPSTAPELASSYGSAGARIFKVAPLAANIVSCSKDGSAIIWMPKKTHSKIMSWVKTHTLKVPEPPVPPTVRGLPRHPYPTPRGVNMIVWSLDNRFVLAAIMDCRICVWNARDGTLVHSLNGHTKATYVLDVHPTDPRMALSAGYDGRLIIWDLWAGRALRTFQQAELELVDARFSPDGTAIIASNEIGEVYYYATGSPGQHRTAAPDQFFLGDYLETAEDVNGYVQDVTMDIPVHLRNLQDPLCNAQMEPYPEPWQSAYQAERARAFGGAGALLAAELPVPMARMPTPQVIFAAQAAASQPLRHHVWTSHHADGPRLEPAPLPPPLSQPPRQPTVFRDDFEGDVEEGDEDDDSGSISDSDDDGSGIARATRRGLRPSSRRGRGLSDGGESSGGSGRRRRTGEEAPSTSRFGRVIKRKRDDDYESLPEGRADERHPRPATRQLRRRPKEDDDWEDDSDTPPSSSDEEGSEPGRRPSRRRPSASKNKGVSEDETAGGGGSEMGGEEGAARLMAWRGGVDIGGIPEGGRLGGVPLWAGKKKRGATRGHGGARNGEGGGSRGFRSVVNGTGEKAAEKQGGALGGASRGEGMGGPGQQGLENLGNQSPGGSCFGVSAQPGSGSAKLTQEAGLAAKTAPGSDGKKKIVRIRIIPPKEKVGSHPMSPPQMPAPINTPRDRSGGEENKDGAEGAEMGEAGKLESGESRRMLQSPETAPNWPRLGARASPISRPSTEANQPSGAKLQGGPLFRPQFAPPIGLLPPGQPLAGFAPNTGAKKAKKGPAKPKKDKKAGSVTAGGPTTGPGGQQPGLAAGLAAGSRVLGGAPAQSNHPLGPQASMPNSAGYPPNPQAPPPNMSGGYRLNQHHPSLQSVAQHLQTLQTLVSQAETHRASDGSSSLAPLQWAAHNPAFPNPQVAPKPGQAAAVRGVENPPPSTLQALLNLDSQQRMHGLPVSHTPQGLNTAPVYTEPHPSYARVSSRQTGLSSGLNSGPLGDTTNFRSLPLAPTPSSGPVPQQPLPIRRVVTQQQAAQYGLRNQWQEQPSVQGLYVGVQPQSDRSQDWRGPVNAGPAAQAEESQRAPQSFDPAVTESLYRPNQGGYSVQPNQSGFHPNQGSYQQQSGYSEVRWGNYGRDRGGFAAQFPQQRHTDTGGGLEQLQEVAYQGSQQYVPVGLANSTAQLSSLLGLPSGTGTLREEGR</sequence>
<feature type="repeat" description="WD" evidence="3">
    <location>
        <begin position="238"/>
        <end position="279"/>
    </location>
</feature>
<evidence type="ECO:0000259" key="5">
    <source>
        <dbReference type="Pfam" id="PF25437"/>
    </source>
</evidence>
<accession>A0A1Y1IL78</accession>
<evidence type="ECO:0000256" key="1">
    <source>
        <dbReference type="ARBA" id="ARBA00022574"/>
    </source>
</evidence>
<dbReference type="GO" id="GO:0005634">
    <property type="term" value="C:nucleus"/>
    <property type="evidence" value="ECO:0000318"/>
    <property type="project" value="GO_Central"/>
</dbReference>
<dbReference type="OrthoDB" id="538223at2759"/>
<feature type="repeat" description="WD" evidence="3">
    <location>
        <begin position="280"/>
        <end position="321"/>
    </location>
</feature>
<dbReference type="Pfam" id="PF25437">
    <property type="entry name" value="BRWD1_N"/>
    <property type="match status" value="1"/>
</dbReference>
<dbReference type="PROSITE" id="PS00678">
    <property type="entry name" value="WD_REPEATS_1"/>
    <property type="match status" value="2"/>
</dbReference>
<dbReference type="CDD" id="cd00200">
    <property type="entry name" value="WD40"/>
    <property type="match status" value="1"/>
</dbReference>
<feature type="repeat" description="WD" evidence="3">
    <location>
        <begin position="322"/>
        <end position="366"/>
    </location>
</feature>
<dbReference type="PROSITE" id="PS50294">
    <property type="entry name" value="WD_REPEATS_REGION"/>
    <property type="match status" value="5"/>
</dbReference>
<protein>
    <submittedName>
        <fullName evidence="6">WD40/YVTN repeat-like-containing domain</fullName>
    </submittedName>
</protein>
<feature type="compositionally biased region" description="Basic and acidic residues" evidence="4">
    <location>
        <begin position="1136"/>
        <end position="1147"/>
    </location>
</feature>
<dbReference type="PROSITE" id="PS50082">
    <property type="entry name" value="WD_REPEATS_2"/>
    <property type="match status" value="5"/>
</dbReference>
<evidence type="ECO:0000313" key="7">
    <source>
        <dbReference type="Proteomes" id="UP000054558"/>
    </source>
</evidence>
<gene>
    <name evidence="6" type="ORF">KFL_005160080</name>
</gene>
<organism evidence="6 7">
    <name type="scientific">Klebsormidium nitens</name>
    <name type="common">Green alga</name>
    <name type="synonym">Ulothrix nitens</name>
    <dbReference type="NCBI Taxonomy" id="105231"/>
    <lineage>
        <taxon>Eukaryota</taxon>
        <taxon>Viridiplantae</taxon>
        <taxon>Streptophyta</taxon>
        <taxon>Klebsormidiophyceae</taxon>
        <taxon>Klebsormidiales</taxon>
        <taxon>Klebsormidiaceae</taxon>
        <taxon>Klebsormidium</taxon>
    </lineage>
</organism>
<evidence type="ECO:0000256" key="2">
    <source>
        <dbReference type="ARBA" id="ARBA00022737"/>
    </source>
</evidence>
<proteinExistence type="predicted"/>
<keyword evidence="1 3" id="KW-0853">WD repeat</keyword>
<name>A0A1Y1IL78_KLENI</name>
<keyword evidence="7" id="KW-1185">Reference proteome</keyword>
<feature type="repeat" description="WD" evidence="3">
    <location>
        <begin position="565"/>
        <end position="607"/>
    </location>
</feature>
<dbReference type="PANTHER" id="PTHR16266:SF17">
    <property type="entry name" value="BRWD3"/>
    <property type="match status" value="1"/>
</dbReference>
<dbReference type="GO" id="GO:0007010">
    <property type="term" value="P:cytoskeleton organization"/>
    <property type="evidence" value="ECO:0000318"/>
    <property type="project" value="GO_Central"/>
</dbReference>
<evidence type="ECO:0000313" key="6">
    <source>
        <dbReference type="EMBL" id="GAQ89387.1"/>
    </source>
</evidence>
<dbReference type="SUPFAM" id="SSF50978">
    <property type="entry name" value="WD40 repeat-like"/>
    <property type="match status" value="1"/>
</dbReference>
<dbReference type="EMBL" id="DF237465">
    <property type="protein sequence ID" value="GAQ89387.1"/>
    <property type="molecule type" value="Genomic_DNA"/>
</dbReference>
<dbReference type="InterPro" id="IPR015943">
    <property type="entry name" value="WD40/YVTN_repeat-like_dom_sf"/>
</dbReference>
<feature type="compositionally biased region" description="Gly residues" evidence="4">
    <location>
        <begin position="989"/>
        <end position="1003"/>
    </location>
</feature>
<dbReference type="FunFam" id="2.130.10.10:FF:000440">
    <property type="entry name" value="Bromodomain and WD repeat-containing protein"/>
    <property type="match status" value="1"/>
</dbReference>
<feature type="domain" description="BRWD/PHIP N-terminal" evidence="5">
    <location>
        <begin position="43"/>
        <end position="133"/>
    </location>
</feature>
<feature type="compositionally biased region" description="Acidic residues" evidence="4">
    <location>
        <begin position="895"/>
        <end position="914"/>
    </location>
</feature>
<feature type="compositionally biased region" description="Gly residues" evidence="4">
    <location>
        <begin position="939"/>
        <end position="950"/>
    </location>
</feature>
<feature type="compositionally biased region" description="Basic residues" evidence="4">
    <location>
        <begin position="815"/>
        <end position="828"/>
    </location>
</feature>
<feature type="region of interest" description="Disordered" evidence="4">
    <location>
        <begin position="1491"/>
        <end position="1556"/>
    </location>
</feature>
<feature type="compositionally biased region" description="Low complexity" evidence="4">
    <location>
        <begin position="1248"/>
        <end position="1264"/>
    </location>
</feature>
<dbReference type="PANTHER" id="PTHR16266">
    <property type="entry name" value="WD REPEAT DOMAIN 9"/>
    <property type="match status" value="1"/>
</dbReference>
<dbReference type="SMART" id="SM00320">
    <property type="entry name" value="WD40"/>
    <property type="match status" value="8"/>
</dbReference>
<feature type="compositionally biased region" description="Pro residues" evidence="4">
    <location>
        <begin position="1285"/>
        <end position="1294"/>
    </location>
</feature>
<feature type="compositionally biased region" description="Pro residues" evidence="4">
    <location>
        <begin position="1443"/>
        <end position="1455"/>
    </location>
</feature>
<feature type="compositionally biased region" description="Gly residues" evidence="4">
    <location>
        <begin position="1022"/>
        <end position="1038"/>
    </location>
</feature>
<dbReference type="InterPro" id="IPR052060">
    <property type="entry name" value="Bromo_WD_repeat"/>
</dbReference>